<accession>A0AAX6M7A9</accession>
<dbReference type="EMBL" id="JBANMG010000010">
    <property type="protein sequence ID" value="KAK6948092.1"/>
    <property type="molecule type" value="Genomic_DNA"/>
</dbReference>
<name>A0AAX6M7A9_9PEZI</name>
<gene>
    <name evidence="1" type="ORF">Daesc_009856</name>
</gene>
<reference evidence="1 2" key="1">
    <citation type="journal article" date="2024" name="Front Chem Biol">
        <title>Unveiling the potential of Daldinia eschscholtzii MFLUCC 19-0629 through bioactivity and bioinformatics studies for enhanced sustainable agriculture production.</title>
        <authorList>
            <person name="Brooks S."/>
            <person name="Weaver J.A."/>
            <person name="Klomchit A."/>
            <person name="Alharthi S.A."/>
            <person name="Onlamun T."/>
            <person name="Nurani R."/>
            <person name="Vong T.K."/>
            <person name="Alberti F."/>
            <person name="Greco C."/>
        </authorList>
    </citation>
    <scope>NUCLEOTIDE SEQUENCE [LARGE SCALE GENOMIC DNA]</scope>
    <source>
        <strain evidence="1">MFLUCC 19-0629</strain>
    </source>
</reference>
<dbReference type="InterPro" id="IPR042099">
    <property type="entry name" value="ANL_N_sf"/>
</dbReference>
<comment type="caution">
    <text evidence="1">The sequence shown here is derived from an EMBL/GenBank/DDBJ whole genome shotgun (WGS) entry which is preliminary data.</text>
</comment>
<evidence type="ECO:0008006" key="3">
    <source>
        <dbReference type="Google" id="ProtNLM"/>
    </source>
</evidence>
<proteinExistence type="predicted"/>
<dbReference type="AlphaFoldDB" id="A0AAX6M7A9"/>
<keyword evidence="2" id="KW-1185">Reference proteome</keyword>
<organism evidence="1 2">
    <name type="scientific">Daldinia eschscholtzii</name>
    <dbReference type="NCBI Taxonomy" id="292717"/>
    <lineage>
        <taxon>Eukaryota</taxon>
        <taxon>Fungi</taxon>
        <taxon>Dikarya</taxon>
        <taxon>Ascomycota</taxon>
        <taxon>Pezizomycotina</taxon>
        <taxon>Sordariomycetes</taxon>
        <taxon>Xylariomycetidae</taxon>
        <taxon>Xylariales</taxon>
        <taxon>Hypoxylaceae</taxon>
        <taxon>Daldinia</taxon>
    </lineage>
</organism>
<evidence type="ECO:0000313" key="1">
    <source>
        <dbReference type="EMBL" id="KAK6948092.1"/>
    </source>
</evidence>
<evidence type="ECO:0000313" key="2">
    <source>
        <dbReference type="Proteomes" id="UP001369815"/>
    </source>
</evidence>
<protein>
    <recommendedName>
        <fullName evidence="3">AMP-dependent synthetase/ligase domain-containing protein</fullName>
    </recommendedName>
</protein>
<dbReference type="Proteomes" id="UP001369815">
    <property type="component" value="Unassembled WGS sequence"/>
</dbReference>
<dbReference type="SUPFAM" id="SSF56801">
    <property type="entry name" value="Acetyl-CoA synthetase-like"/>
    <property type="match status" value="1"/>
</dbReference>
<sequence>MEEKFLQPQEAIIFAREKSTYYKRLYRSTHEEEPDLVDVPIIYPAEYWKSTRDDLPSVMTGPFTNGKTFCTSGPNDKLEIVHLSKEEEFKISRARSIIWEGILDPEKLKRIANIASPHDIRIGFWDTLNISNGILAPKFGVQLFISNEKVPAKITKEVERFQPSLLYGSLSDIFRISECLGERNSTMPSVRAIVYLGRIVPKDINKSLHAAFPNARLYAPLYDKPQIGPLATPSPLTTGADRDIDPIYRVCSYVSALEIVTDDGTVIKEPGVKGNIIITHLLRRLQPLIRFPIGDVAEWIDYNARIFRYCGKASTKVKIANTILDYSVLNDIISSVMKTDVSGRFQCVLRVQDGRQKLVLRLAHPKPQEAGEIRHKIEKALWSTSSTWKSDRQADTILNLRLEWVKDGQLICDGETGKLLEVVDERT</sequence>
<dbReference type="Gene3D" id="3.40.50.12780">
    <property type="entry name" value="N-terminal domain of ligase-like"/>
    <property type="match status" value="1"/>
</dbReference>